<evidence type="ECO:0000256" key="1">
    <source>
        <dbReference type="ARBA" id="ARBA00022443"/>
    </source>
</evidence>
<dbReference type="InterPro" id="IPR036028">
    <property type="entry name" value="SH3-like_dom_sf"/>
</dbReference>
<evidence type="ECO:0000259" key="4">
    <source>
        <dbReference type="PROSITE" id="PS50002"/>
    </source>
</evidence>
<dbReference type="SUPFAM" id="SSF50044">
    <property type="entry name" value="SH3-domain"/>
    <property type="match status" value="1"/>
</dbReference>
<accession>A0AAD5UJN2</accession>
<dbReference type="EMBL" id="JADGKB010000015">
    <property type="protein sequence ID" value="KAJ3259806.1"/>
    <property type="molecule type" value="Genomic_DNA"/>
</dbReference>
<evidence type="ECO:0000313" key="5">
    <source>
        <dbReference type="EMBL" id="KAJ3259806.1"/>
    </source>
</evidence>
<keyword evidence="3" id="KW-1133">Transmembrane helix</keyword>
<keyword evidence="1 2" id="KW-0728">SH3 domain</keyword>
<reference evidence="5" key="1">
    <citation type="submission" date="2020-05" db="EMBL/GenBank/DDBJ databases">
        <title>Phylogenomic resolution of chytrid fungi.</title>
        <authorList>
            <person name="Stajich J.E."/>
            <person name="Amses K."/>
            <person name="Simmons R."/>
            <person name="Seto K."/>
            <person name="Myers J."/>
            <person name="Bonds A."/>
            <person name="Quandt C.A."/>
            <person name="Barry K."/>
            <person name="Liu P."/>
            <person name="Grigoriev I."/>
            <person name="Longcore J.E."/>
            <person name="James T.Y."/>
        </authorList>
    </citation>
    <scope>NUCLEOTIDE SEQUENCE</scope>
    <source>
        <strain evidence="5">PLAUS21</strain>
    </source>
</reference>
<proteinExistence type="predicted"/>
<evidence type="ECO:0000256" key="2">
    <source>
        <dbReference type="PROSITE-ProRule" id="PRU00192"/>
    </source>
</evidence>
<keyword evidence="6" id="KW-1185">Reference proteome</keyword>
<keyword evidence="3" id="KW-0812">Transmembrane</keyword>
<dbReference type="Pfam" id="PF14604">
    <property type="entry name" value="SH3_9"/>
    <property type="match status" value="1"/>
</dbReference>
<dbReference type="SMART" id="SM00326">
    <property type="entry name" value="SH3"/>
    <property type="match status" value="1"/>
</dbReference>
<evidence type="ECO:0000256" key="3">
    <source>
        <dbReference type="SAM" id="Phobius"/>
    </source>
</evidence>
<dbReference type="AlphaFoldDB" id="A0AAD5UJN2"/>
<feature type="domain" description="SH3" evidence="4">
    <location>
        <begin position="84"/>
        <end position="145"/>
    </location>
</feature>
<organism evidence="5 6">
    <name type="scientific">Boothiomyces macroporosus</name>
    <dbReference type="NCBI Taxonomy" id="261099"/>
    <lineage>
        <taxon>Eukaryota</taxon>
        <taxon>Fungi</taxon>
        <taxon>Fungi incertae sedis</taxon>
        <taxon>Chytridiomycota</taxon>
        <taxon>Chytridiomycota incertae sedis</taxon>
        <taxon>Chytridiomycetes</taxon>
        <taxon>Rhizophydiales</taxon>
        <taxon>Terramycetaceae</taxon>
        <taxon>Boothiomyces</taxon>
    </lineage>
</organism>
<evidence type="ECO:0000313" key="6">
    <source>
        <dbReference type="Proteomes" id="UP001210925"/>
    </source>
</evidence>
<dbReference type="InterPro" id="IPR001452">
    <property type="entry name" value="SH3_domain"/>
</dbReference>
<sequence length="147" mass="16533">MEITTNSTTENTSSCGTGIFQNTCGVDGKSLGIPNIVFGLMMTILIVVLITIALLTYRYMKNKKSISSRRESFRPKSFVKTDMSDQPVMRVTSRYEPKMVDELQLNPNDQIVMIESYDDGWAFGRNIETGVEGTFPLVCTTLERKEV</sequence>
<dbReference type="Proteomes" id="UP001210925">
    <property type="component" value="Unassembled WGS sequence"/>
</dbReference>
<feature type="transmembrane region" description="Helical" evidence="3">
    <location>
        <begin position="36"/>
        <end position="60"/>
    </location>
</feature>
<dbReference type="PROSITE" id="PS50002">
    <property type="entry name" value="SH3"/>
    <property type="match status" value="1"/>
</dbReference>
<comment type="caution">
    <text evidence="5">The sequence shown here is derived from an EMBL/GenBank/DDBJ whole genome shotgun (WGS) entry which is preliminary data.</text>
</comment>
<protein>
    <recommendedName>
        <fullName evidence="4">SH3 domain-containing protein</fullName>
    </recommendedName>
</protein>
<keyword evidence="3" id="KW-0472">Membrane</keyword>
<gene>
    <name evidence="5" type="ORF">HK103_001697</name>
</gene>
<dbReference type="Gene3D" id="2.30.30.40">
    <property type="entry name" value="SH3 Domains"/>
    <property type="match status" value="1"/>
</dbReference>
<name>A0AAD5UJN2_9FUNG</name>